<dbReference type="Gene3D" id="2.60.120.10">
    <property type="entry name" value="Jelly Rolls"/>
    <property type="match status" value="1"/>
</dbReference>
<proteinExistence type="predicted"/>
<name>A0A0D3JCH2_EMIH1</name>
<dbReference type="PaxDb" id="2903-EOD21207"/>
<reference evidence="3" key="1">
    <citation type="journal article" date="2013" name="Nature">
        <title>Pan genome of the phytoplankton Emiliania underpins its global distribution.</title>
        <authorList>
            <person name="Read B.A."/>
            <person name="Kegel J."/>
            <person name="Klute M.J."/>
            <person name="Kuo A."/>
            <person name="Lefebvre S.C."/>
            <person name="Maumus F."/>
            <person name="Mayer C."/>
            <person name="Miller J."/>
            <person name="Monier A."/>
            <person name="Salamov A."/>
            <person name="Young J."/>
            <person name="Aguilar M."/>
            <person name="Claverie J.M."/>
            <person name="Frickenhaus S."/>
            <person name="Gonzalez K."/>
            <person name="Herman E.K."/>
            <person name="Lin Y.C."/>
            <person name="Napier J."/>
            <person name="Ogata H."/>
            <person name="Sarno A.F."/>
            <person name="Shmutz J."/>
            <person name="Schroeder D."/>
            <person name="de Vargas C."/>
            <person name="Verret F."/>
            <person name="von Dassow P."/>
            <person name="Valentin K."/>
            <person name="Van de Peer Y."/>
            <person name="Wheeler G."/>
            <person name="Dacks J.B."/>
            <person name="Delwiche C.F."/>
            <person name="Dyhrman S.T."/>
            <person name="Glockner G."/>
            <person name="John U."/>
            <person name="Richards T."/>
            <person name="Worden A.Z."/>
            <person name="Zhang X."/>
            <person name="Grigoriev I.V."/>
            <person name="Allen A.E."/>
            <person name="Bidle K."/>
            <person name="Borodovsky M."/>
            <person name="Bowler C."/>
            <person name="Brownlee C."/>
            <person name="Cock J.M."/>
            <person name="Elias M."/>
            <person name="Gladyshev V.N."/>
            <person name="Groth M."/>
            <person name="Guda C."/>
            <person name="Hadaegh A."/>
            <person name="Iglesias-Rodriguez M.D."/>
            <person name="Jenkins J."/>
            <person name="Jones B.M."/>
            <person name="Lawson T."/>
            <person name="Leese F."/>
            <person name="Lindquist E."/>
            <person name="Lobanov A."/>
            <person name="Lomsadze A."/>
            <person name="Malik S.B."/>
            <person name="Marsh M.E."/>
            <person name="Mackinder L."/>
            <person name="Mock T."/>
            <person name="Mueller-Roeber B."/>
            <person name="Pagarete A."/>
            <person name="Parker M."/>
            <person name="Probert I."/>
            <person name="Quesneville H."/>
            <person name="Raines C."/>
            <person name="Rensing S.A."/>
            <person name="Riano-Pachon D.M."/>
            <person name="Richier S."/>
            <person name="Rokitta S."/>
            <person name="Shiraiwa Y."/>
            <person name="Soanes D.M."/>
            <person name="van der Giezen M."/>
            <person name="Wahlund T.M."/>
            <person name="Williams B."/>
            <person name="Wilson W."/>
            <person name="Wolfe G."/>
            <person name="Wurch L.L."/>
        </authorList>
    </citation>
    <scope>NUCLEOTIDE SEQUENCE</scope>
</reference>
<protein>
    <recommendedName>
        <fullName evidence="1">Cupin type-1 domain-containing protein</fullName>
    </recommendedName>
</protein>
<reference evidence="2" key="2">
    <citation type="submission" date="2024-10" db="UniProtKB">
        <authorList>
            <consortium name="EnsemblProtists"/>
        </authorList>
    </citation>
    <scope>IDENTIFICATION</scope>
</reference>
<evidence type="ECO:0000313" key="3">
    <source>
        <dbReference type="Proteomes" id="UP000013827"/>
    </source>
</evidence>
<dbReference type="RefSeq" id="XP_005773636.1">
    <property type="nucleotide sequence ID" value="XM_005773579.1"/>
</dbReference>
<organism evidence="2 3">
    <name type="scientific">Emiliania huxleyi (strain CCMP1516)</name>
    <dbReference type="NCBI Taxonomy" id="280463"/>
    <lineage>
        <taxon>Eukaryota</taxon>
        <taxon>Haptista</taxon>
        <taxon>Haptophyta</taxon>
        <taxon>Prymnesiophyceae</taxon>
        <taxon>Isochrysidales</taxon>
        <taxon>Noelaerhabdaceae</taxon>
        <taxon>Emiliania</taxon>
    </lineage>
</organism>
<accession>A0A0D3JCH2</accession>
<dbReference type="SUPFAM" id="SSF51182">
    <property type="entry name" value="RmlC-like cupins"/>
    <property type="match status" value="1"/>
</dbReference>
<dbReference type="Pfam" id="PF00190">
    <property type="entry name" value="Cupin_1"/>
    <property type="match status" value="1"/>
</dbReference>
<dbReference type="GeneID" id="17266754"/>
<evidence type="ECO:0000259" key="1">
    <source>
        <dbReference type="SMART" id="SM00835"/>
    </source>
</evidence>
<evidence type="ECO:0000313" key="2">
    <source>
        <dbReference type="EnsemblProtists" id="EOD21207"/>
    </source>
</evidence>
<sequence>MAERSDAVHYRRQTATPMRTISAALVDAEPGALRELDWHPNGDEWQYYVEGQGRMTVSASESKARTFDYQAGDVGYDVSLTQWLALTPHRLVQSHLNINHAIINGLPTVKHPAGDYGDTSFACNQEPNAGIASFDGRNFSYAHASRCTDTVKARSAGVLTVSETCRALGDGSPAKPDTMTFKMRLKGPERFDLIKGNVSRTFRRCGALGYFDKH</sequence>
<dbReference type="InterPro" id="IPR011051">
    <property type="entry name" value="RmlC_Cupin_sf"/>
</dbReference>
<dbReference type="STRING" id="2903.R1CFF4"/>
<keyword evidence="3" id="KW-1185">Reference proteome</keyword>
<dbReference type="SMART" id="SM00835">
    <property type="entry name" value="Cupin_1"/>
    <property type="match status" value="1"/>
</dbReference>
<dbReference type="KEGG" id="ehx:EMIHUDRAFT_255336"/>
<dbReference type="InterPro" id="IPR006045">
    <property type="entry name" value="Cupin_1"/>
</dbReference>
<dbReference type="InterPro" id="IPR014710">
    <property type="entry name" value="RmlC-like_jellyroll"/>
</dbReference>
<dbReference type="EnsemblProtists" id="EOD21207">
    <property type="protein sequence ID" value="EOD21207"/>
    <property type="gene ID" value="EMIHUDRAFT_255336"/>
</dbReference>
<dbReference type="HOGENOM" id="CLU_1291074_0_0_1"/>
<dbReference type="eggNOG" id="ENOG502S8GB">
    <property type="taxonomic scope" value="Eukaryota"/>
</dbReference>
<feature type="domain" description="Cupin type-1" evidence="1">
    <location>
        <begin position="13"/>
        <end position="104"/>
    </location>
</feature>
<dbReference type="AlphaFoldDB" id="A0A0D3JCH2"/>
<dbReference type="Proteomes" id="UP000013827">
    <property type="component" value="Unassembled WGS sequence"/>
</dbReference>